<evidence type="ECO:0000313" key="2">
    <source>
        <dbReference type="EMBL" id="MFD1046632.1"/>
    </source>
</evidence>
<keyword evidence="3" id="KW-1185">Reference proteome</keyword>
<dbReference type="SUPFAM" id="SSF53756">
    <property type="entry name" value="UDP-Glycosyltransferase/glycogen phosphorylase"/>
    <property type="match status" value="1"/>
</dbReference>
<comment type="caution">
    <text evidence="2">The sequence shown here is derived from an EMBL/GenBank/DDBJ whole genome shotgun (WGS) entry which is preliminary data.</text>
</comment>
<organism evidence="2 3">
    <name type="scientific">Kibdelosporangium lantanae</name>
    <dbReference type="NCBI Taxonomy" id="1497396"/>
    <lineage>
        <taxon>Bacteria</taxon>
        <taxon>Bacillati</taxon>
        <taxon>Actinomycetota</taxon>
        <taxon>Actinomycetes</taxon>
        <taxon>Pseudonocardiales</taxon>
        <taxon>Pseudonocardiaceae</taxon>
        <taxon>Kibdelosporangium</taxon>
    </lineage>
</organism>
<name>A0ABW3M8F0_9PSEU</name>
<proteinExistence type="predicted"/>
<dbReference type="InterPro" id="IPR010610">
    <property type="entry name" value="EryCIII-like_C"/>
</dbReference>
<sequence length="288" mass="31211">MDRALLVRHGEAERLDTLGVTLYADHTTTSGALSGNRAFLPAGTDGPPPHFHRTSAELVNPLRSMPKVDAWVRDQLDDLAGADIRFSDRLVLAFTTPELVGTNDFPDHYVFTGPAIQRQERGDFPWDRLGDGPRILVSLGTLNVGPRFLTEVADATVGYQVIMVAPPTMEVPDHVLRMDRVPQLALMSHMNTVITHGGHNTVCEALAHGLPLVVAPIRDDQPVVARQVVDAGAGVRVKYARVRAPEIRVAVDEVLHNPDYAAGARRVQRSFEAAGGAVTAAEHLEAVV</sequence>
<dbReference type="CDD" id="cd03784">
    <property type="entry name" value="GT1_Gtf-like"/>
    <property type="match status" value="1"/>
</dbReference>
<dbReference type="Gene3D" id="3.40.50.2000">
    <property type="entry name" value="Glycogen Phosphorylase B"/>
    <property type="match status" value="2"/>
</dbReference>
<evidence type="ECO:0000313" key="3">
    <source>
        <dbReference type="Proteomes" id="UP001597045"/>
    </source>
</evidence>
<reference evidence="3" key="1">
    <citation type="journal article" date="2019" name="Int. J. Syst. Evol. Microbiol.">
        <title>The Global Catalogue of Microorganisms (GCM) 10K type strain sequencing project: providing services to taxonomists for standard genome sequencing and annotation.</title>
        <authorList>
            <consortium name="The Broad Institute Genomics Platform"/>
            <consortium name="The Broad Institute Genome Sequencing Center for Infectious Disease"/>
            <person name="Wu L."/>
            <person name="Ma J."/>
        </authorList>
    </citation>
    <scope>NUCLEOTIDE SEQUENCE [LARGE SCALE GENOMIC DNA]</scope>
    <source>
        <strain evidence="3">JCM 31486</strain>
    </source>
</reference>
<protein>
    <submittedName>
        <fullName evidence="2">Glycosyltransferase</fullName>
    </submittedName>
</protein>
<dbReference type="InterPro" id="IPR002213">
    <property type="entry name" value="UDP_glucos_trans"/>
</dbReference>
<dbReference type="Pfam" id="PF06722">
    <property type="entry name" value="EryCIII-like_C"/>
    <property type="match status" value="1"/>
</dbReference>
<dbReference type="InterPro" id="IPR050426">
    <property type="entry name" value="Glycosyltransferase_28"/>
</dbReference>
<dbReference type="PANTHER" id="PTHR48050">
    <property type="entry name" value="STEROL 3-BETA-GLUCOSYLTRANSFERASE"/>
    <property type="match status" value="1"/>
</dbReference>
<accession>A0ABW3M8F0</accession>
<gene>
    <name evidence="2" type="ORF">ACFQ1S_14250</name>
</gene>
<feature type="domain" description="Erythromycin biosynthesis protein CIII-like C-terminal" evidence="1">
    <location>
        <begin position="166"/>
        <end position="271"/>
    </location>
</feature>
<evidence type="ECO:0000259" key="1">
    <source>
        <dbReference type="Pfam" id="PF06722"/>
    </source>
</evidence>
<dbReference type="PANTHER" id="PTHR48050:SF13">
    <property type="entry name" value="STEROL 3-BETA-GLUCOSYLTRANSFERASE UGT80A2"/>
    <property type="match status" value="1"/>
</dbReference>
<dbReference type="EMBL" id="JBHTIS010000733">
    <property type="protein sequence ID" value="MFD1046632.1"/>
    <property type="molecule type" value="Genomic_DNA"/>
</dbReference>
<dbReference type="Proteomes" id="UP001597045">
    <property type="component" value="Unassembled WGS sequence"/>
</dbReference>